<evidence type="ECO:0000313" key="3">
    <source>
        <dbReference type="Proteomes" id="UP000276133"/>
    </source>
</evidence>
<keyword evidence="1" id="KW-0472">Membrane</keyword>
<organism evidence="2 3">
    <name type="scientific">Brachionus plicatilis</name>
    <name type="common">Marine rotifer</name>
    <name type="synonym">Brachionus muelleri</name>
    <dbReference type="NCBI Taxonomy" id="10195"/>
    <lineage>
        <taxon>Eukaryota</taxon>
        <taxon>Metazoa</taxon>
        <taxon>Spiralia</taxon>
        <taxon>Gnathifera</taxon>
        <taxon>Rotifera</taxon>
        <taxon>Eurotatoria</taxon>
        <taxon>Monogononta</taxon>
        <taxon>Pseudotrocha</taxon>
        <taxon>Ploima</taxon>
        <taxon>Brachionidae</taxon>
        <taxon>Brachionus</taxon>
    </lineage>
</organism>
<name>A0A3M7R2X6_BRAPC</name>
<reference evidence="2 3" key="1">
    <citation type="journal article" date="2018" name="Sci. Rep.">
        <title>Genomic signatures of local adaptation to the degree of environmental predictability in rotifers.</title>
        <authorList>
            <person name="Franch-Gras L."/>
            <person name="Hahn C."/>
            <person name="Garcia-Roger E.M."/>
            <person name="Carmona M.J."/>
            <person name="Serra M."/>
            <person name="Gomez A."/>
        </authorList>
    </citation>
    <scope>NUCLEOTIDE SEQUENCE [LARGE SCALE GENOMIC DNA]</scope>
    <source>
        <strain evidence="2">HYR1</strain>
    </source>
</reference>
<proteinExistence type="predicted"/>
<keyword evidence="1" id="KW-1133">Transmembrane helix</keyword>
<dbReference type="AlphaFoldDB" id="A0A3M7R2X6"/>
<keyword evidence="3" id="KW-1185">Reference proteome</keyword>
<evidence type="ECO:0000256" key="1">
    <source>
        <dbReference type="SAM" id="Phobius"/>
    </source>
</evidence>
<dbReference type="Proteomes" id="UP000276133">
    <property type="component" value="Unassembled WGS sequence"/>
</dbReference>
<comment type="caution">
    <text evidence="2">The sequence shown here is derived from an EMBL/GenBank/DDBJ whole genome shotgun (WGS) entry which is preliminary data.</text>
</comment>
<feature type="transmembrane region" description="Helical" evidence="1">
    <location>
        <begin position="73"/>
        <end position="94"/>
    </location>
</feature>
<gene>
    <name evidence="2" type="ORF">BpHYR1_041959</name>
</gene>
<keyword evidence="1" id="KW-0812">Transmembrane</keyword>
<accession>A0A3M7R2X6</accession>
<protein>
    <submittedName>
        <fullName evidence="2">Uncharacterized protein</fullName>
    </submittedName>
</protein>
<evidence type="ECO:0000313" key="2">
    <source>
        <dbReference type="EMBL" id="RNA17585.1"/>
    </source>
</evidence>
<sequence length="234" mass="27372">MRLNVFSSTTLKVDKAPLNPGDESNVCKMEKHNTWEPAENFIDKSTIDRYWKKLGKEHPKDTKSKARGKKHQFNWISSVTTVTIIWFLLISLAGCFEIKGSFSVCDTPTWETRDKYTTLNLDDKCHLHHVNKRIWIRKDLKFKRITPLERQSLTIDGTGYECSIVETFIETFKIFFGAESKDEQKVIRKMSKEECFIMEFTKKCLGNVMICKENQCLFSKPAHPAYHWLKISYA</sequence>
<dbReference type="EMBL" id="REGN01004426">
    <property type="protein sequence ID" value="RNA17585.1"/>
    <property type="molecule type" value="Genomic_DNA"/>
</dbReference>